<dbReference type="PANTHER" id="PTHR42798:SF2">
    <property type="entry name" value="ABC TRANSPORTER ATP-BINDING PROTEIN MG467-RELATED"/>
    <property type="match status" value="1"/>
</dbReference>
<dbReference type="Proteomes" id="UP000316626">
    <property type="component" value="Unassembled WGS sequence"/>
</dbReference>
<dbReference type="FunFam" id="3.40.50.300:FF:000032">
    <property type="entry name" value="Export ABC transporter ATP-binding protein"/>
    <property type="match status" value="1"/>
</dbReference>
<dbReference type="PROSITE" id="PS00211">
    <property type="entry name" value="ABC_TRANSPORTER_1"/>
    <property type="match status" value="1"/>
</dbReference>
<name>A0A544TMK1_9BACI</name>
<keyword evidence="7" id="KW-1185">Reference proteome</keyword>
<organism evidence="6 7">
    <name type="scientific">Psychrobacillus vulpis</name>
    <dbReference type="NCBI Taxonomy" id="2325572"/>
    <lineage>
        <taxon>Bacteria</taxon>
        <taxon>Bacillati</taxon>
        <taxon>Bacillota</taxon>
        <taxon>Bacilli</taxon>
        <taxon>Bacillales</taxon>
        <taxon>Bacillaceae</taxon>
        <taxon>Psychrobacillus</taxon>
    </lineage>
</organism>
<dbReference type="SUPFAM" id="SSF52540">
    <property type="entry name" value="P-loop containing nucleoside triphosphate hydrolases"/>
    <property type="match status" value="1"/>
</dbReference>
<evidence type="ECO:0000313" key="7">
    <source>
        <dbReference type="Proteomes" id="UP000316626"/>
    </source>
</evidence>
<dbReference type="InterPro" id="IPR017871">
    <property type="entry name" value="ABC_transporter-like_CS"/>
</dbReference>
<evidence type="ECO:0000256" key="3">
    <source>
        <dbReference type="ARBA" id="ARBA00022741"/>
    </source>
</evidence>
<dbReference type="InterPro" id="IPR027417">
    <property type="entry name" value="P-loop_NTPase"/>
</dbReference>
<dbReference type="InterPro" id="IPR003439">
    <property type="entry name" value="ABC_transporter-like_ATP-bd"/>
</dbReference>
<dbReference type="InterPro" id="IPR003593">
    <property type="entry name" value="AAA+_ATPase"/>
</dbReference>
<dbReference type="GO" id="GO:0098796">
    <property type="term" value="C:membrane protein complex"/>
    <property type="evidence" value="ECO:0007669"/>
    <property type="project" value="UniProtKB-ARBA"/>
</dbReference>
<evidence type="ECO:0000313" key="6">
    <source>
        <dbReference type="EMBL" id="TQR18668.1"/>
    </source>
</evidence>
<dbReference type="Gene3D" id="3.40.50.300">
    <property type="entry name" value="P-loop containing nucleotide triphosphate hydrolases"/>
    <property type="match status" value="1"/>
</dbReference>
<keyword evidence="3" id="KW-0547">Nucleotide-binding</keyword>
<accession>A0A544TMK1</accession>
<gene>
    <name evidence="6" type="ORF">FG384_15550</name>
</gene>
<dbReference type="GO" id="GO:0022857">
    <property type="term" value="F:transmembrane transporter activity"/>
    <property type="evidence" value="ECO:0007669"/>
    <property type="project" value="UniProtKB-ARBA"/>
</dbReference>
<dbReference type="AlphaFoldDB" id="A0A544TMK1"/>
<dbReference type="GO" id="GO:0005524">
    <property type="term" value="F:ATP binding"/>
    <property type="evidence" value="ECO:0007669"/>
    <property type="project" value="UniProtKB-KW"/>
</dbReference>
<keyword evidence="4 6" id="KW-0067">ATP-binding</keyword>
<dbReference type="InterPro" id="IPR017911">
    <property type="entry name" value="MacB-like_ATP-bd"/>
</dbReference>
<dbReference type="Pfam" id="PF00005">
    <property type="entry name" value="ABC_tran"/>
    <property type="match status" value="1"/>
</dbReference>
<evidence type="ECO:0000256" key="1">
    <source>
        <dbReference type="ARBA" id="ARBA00005417"/>
    </source>
</evidence>
<dbReference type="SMART" id="SM00382">
    <property type="entry name" value="AAA"/>
    <property type="match status" value="1"/>
</dbReference>
<proteinExistence type="inferred from homology"/>
<dbReference type="EMBL" id="VDGI01000019">
    <property type="protein sequence ID" value="TQR18668.1"/>
    <property type="molecule type" value="Genomic_DNA"/>
</dbReference>
<dbReference type="PANTHER" id="PTHR42798">
    <property type="entry name" value="LIPOPROTEIN-RELEASING SYSTEM ATP-BINDING PROTEIN LOLD"/>
    <property type="match status" value="1"/>
</dbReference>
<feature type="domain" description="ABC transporter" evidence="5">
    <location>
        <begin position="5"/>
        <end position="230"/>
    </location>
</feature>
<comment type="similarity">
    <text evidence="1">Belongs to the ABC transporter superfamily.</text>
</comment>
<protein>
    <submittedName>
        <fullName evidence="6">ABC transporter ATP-binding protein</fullName>
    </submittedName>
</protein>
<reference evidence="6 7" key="1">
    <citation type="submission" date="2019-06" db="EMBL/GenBank/DDBJ databases">
        <title>Psychrobacillus vulpis sp. nov., a new species isolated from feces of a red fox that inhabits in The Tablas de Daimiel Natural Park, Albacete, Spain.</title>
        <authorList>
            <person name="Rodriguez M."/>
            <person name="Reina J.C."/>
            <person name="Bejar V."/>
            <person name="Llamas I."/>
        </authorList>
    </citation>
    <scope>NUCLEOTIDE SEQUENCE [LARGE SCALE GENOMIC DNA]</scope>
    <source>
        <strain evidence="6 7">Z8</strain>
    </source>
</reference>
<dbReference type="GO" id="GO:0016887">
    <property type="term" value="F:ATP hydrolysis activity"/>
    <property type="evidence" value="ECO:0007669"/>
    <property type="project" value="InterPro"/>
</dbReference>
<comment type="caution">
    <text evidence="6">The sequence shown here is derived from an EMBL/GenBank/DDBJ whole genome shotgun (WGS) entry which is preliminary data.</text>
</comment>
<dbReference type="RefSeq" id="WP_142643585.1">
    <property type="nucleotide sequence ID" value="NZ_VDGI01000019.1"/>
</dbReference>
<evidence type="ECO:0000259" key="5">
    <source>
        <dbReference type="PROSITE" id="PS50893"/>
    </source>
</evidence>
<dbReference type="CDD" id="cd03255">
    <property type="entry name" value="ABC_MJ0796_LolCDE_FtsE"/>
    <property type="match status" value="1"/>
</dbReference>
<evidence type="ECO:0000256" key="2">
    <source>
        <dbReference type="ARBA" id="ARBA00022448"/>
    </source>
</evidence>
<sequence length="230" mass="25482">MNKSIEFRDIDKVFKGDGIETYALKKINLLLNEGDFVSIIGPSGSGKSTLLSIIGTLDVPSSGEILYGDKTVHQMSNNEIADFRFENIGFIFQQFHLIPTMTALENVMSPLFGRKVTYNKKERAIQVLEQVGLKDKMNSLPSQLSGGQQQRVAIARALVHKPKWLLADEPTGNLDTDTGETVYELLTSLNKSKQCGVILVTHDSILADRANTKVEMRDGEIVSVCQRQPV</sequence>
<dbReference type="PROSITE" id="PS50893">
    <property type="entry name" value="ABC_TRANSPORTER_2"/>
    <property type="match status" value="1"/>
</dbReference>
<evidence type="ECO:0000256" key="4">
    <source>
        <dbReference type="ARBA" id="ARBA00022840"/>
    </source>
</evidence>
<keyword evidence="2" id="KW-0813">Transport</keyword>
<dbReference type="OrthoDB" id="9791546at2"/>